<dbReference type="GO" id="GO:0005737">
    <property type="term" value="C:cytoplasm"/>
    <property type="evidence" value="ECO:0007669"/>
    <property type="project" value="UniProtKB-ARBA"/>
</dbReference>
<dbReference type="AlphaFoldDB" id="A0A192ZIU9"/>
<dbReference type="InterPro" id="IPR023393">
    <property type="entry name" value="START-like_dom_sf"/>
</dbReference>
<proteinExistence type="evidence at transcript level"/>
<dbReference type="InterPro" id="IPR051213">
    <property type="entry name" value="START_lipid_transfer"/>
</dbReference>
<evidence type="ECO:0000259" key="1">
    <source>
        <dbReference type="PROSITE" id="PS50848"/>
    </source>
</evidence>
<organism evidence="2">
    <name type="scientific">Stygiella incarcerata</name>
    <dbReference type="NCBI Taxonomy" id="1712417"/>
    <lineage>
        <taxon>Eukaryota</taxon>
        <taxon>Discoba</taxon>
        <taxon>Jakobida</taxon>
        <taxon>Andalucina</taxon>
        <taxon>Stygiellidae</taxon>
        <taxon>Stygiella</taxon>
    </lineage>
</organism>
<protein>
    <submittedName>
        <fullName evidence="2">Steroidogenic acute regulatory protein</fullName>
    </submittedName>
</protein>
<accession>A0A192ZIU9</accession>
<gene>
    <name evidence="2" type="primary">STAR</name>
</gene>
<evidence type="ECO:0000313" key="2">
    <source>
        <dbReference type="EMBL" id="ANM86857.1"/>
    </source>
</evidence>
<dbReference type="GO" id="GO:0008289">
    <property type="term" value="F:lipid binding"/>
    <property type="evidence" value="ECO:0007669"/>
    <property type="project" value="InterPro"/>
</dbReference>
<reference evidence="2" key="1">
    <citation type="journal article" date="2016" name="Mol. Biol. Evol.">
        <title>Novel hydrogenosomes in the microaerophilic jakobid Stygiella incarcerata.</title>
        <authorList>
            <person name="Leger M.M."/>
            <person name="Eme L."/>
            <person name="Hug L.A."/>
            <person name="Roger A.J."/>
        </authorList>
    </citation>
    <scope>NUCLEOTIDE SEQUENCE</scope>
</reference>
<sequence length="243" mass="27762">MNQVFRFIRNQLTLVRKWRQNANYTSIKHVPVTGSDEDHAKEFDALCSSPCEEWSSMGSTRTKLSSEKEIVVHLEKKKHWKEGFDMLRARTTLPFPIDVVWECVGDLRNRPQLDPMTKSLQYISPTGVKHPVIQVVSNPFMVVASREFILHTRTIHHGRNSHSLILHSQDPPFGVSVPVSNAVRGRVLLSGFRVERKSNSFTDVVYLCSTDPQGWIPKDIVNLGVSKSAEILVHLARHMETWL</sequence>
<dbReference type="InterPro" id="IPR002913">
    <property type="entry name" value="START_lipid-bd_dom"/>
</dbReference>
<dbReference type="PANTHER" id="PTHR19308">
    <property type="entry name" value="PHOSPHATIDYLCHOLINE TRANSFER PROTEIN"/>
    <property type="match status" value="1"/>
</dbReference>
<dbReference type="Gene3D" id="3.30.530.20">
    <property type="match status" value="1"/>
</dbReference>
<dbReference type="SUPFAM" id="SSF55961">
    <property type="entry name" value="Bet v1-like"/>
    <property type="match status" value="1"/>
</dbReference>
<dbReference type="PROSITE" id="PS50848">
    <property type="entry name" value="START"/>
    <property type="match status" value="1"/>
</dbReference>
<feature type="domain" description="START" evidence="1">
    <location>
        <begin position="40"/>
        <end position="229"/>
    </location>
</feature>
<dbReference type="Pfam" id="PF01852">
    <property type="entry name" value="START"/>
    <property type="match status" value="1"/>
</dbReference>
<dbReference type="EMBL" id="KT984637">
    <property type="protein sequence ID" value="ANM86857.1"/>
    <property type="molecule type" value="mRNA"/>
</dbReference>
<name>A0A192ZIU9_9EUKA</name>
<dbReference type="CDD" id="cd00177">
    <property type="entry name" value="START"/>
    <property type="match status" value="1"/>
</dbReference>
<dbReference type="PANTHER" id="PTHR19308:SF14">
    <property type="entry name" value="START DOMAIN-CONTAINING PROTEIN"/>
    <property type="match status" value="1"/>
</dbReference>